<evidence type="ECO:0000256" key="1">
    <source>
        <dbReference type="ARBA" id="ARBA00004141"/>
    </source>
</evidence>
<dbReference type="GO" id="GO:0016020">
    <property type="term" value="C:membrane"/>
    <property type="evidence" value="ECO:0007669"/>
    <property type="project" value="UniProtKB-SubCell"/>
</dbReference>
<dbReference type="PANTHER" id="PTHR11360">
    <property type="entry name" value="MONOCARBOXYLATE TRANSPORTER"/>
    <property type="match status" value="1"/>
</dbReference>
<feature type="transmembrane region" description="Helical" evidence="6">
    <location>
        <begin position="67"/>
        <end position="90"/>
    </location>
</feature>
<accession>A0A816DIE6</accession>
<dbReference type="GO" id="GO:0051604">
    <property type="term" value="P:protein maturation"/>
    <property type="evidence" value="ECO:0007669"/>
    <property type="project" value="UniProtKB-ARBA"/>
</dbReference>
<dbReference type="PANTHER" id="PTHR11360:SF284">
    <property type="entry name" value="EG:103B4.3 PROTEIN-RELATED"/>
    <property type="match status" value="1"/>
</dbReference>
<dbReference type="Pfam" id="PF01694">
    <property type="entry name" value="Rhomboid"/>
    <property type="match status" value="1"/>
</dbReference>
<dbReference type="GO" id="GO:0006508">
    <property type="term" value="P:proteolysis"/>
    <property type="evidence" value="ECO:0007669"/>
    <property type="project" value="UniProtKB-ARBA"/>
</dbReference>
<dbReference type="Proteomes" id="UP000663828">
    <property type="component" value="Unassembled WGS sequence"/>
</dbReference>
<feature type="transmembrane region" description="Helical" evidence="6">
    <location>
        <begin position="511"/>
        <end position="533"/>
    </location>
</feature>
<dbReference type="GO" id="GO:0004252">
    <property type="term" value="F:serine-type endopeptidase activity"/>
    <property type="evidence" value="ECO:0007669"/>
    <property type="project" value="InterPro"/>
</dbReference>
<dbReference type="InterPro" id="IPR022764">
    <property type="entry name" value="Peptidase_S54_rhomboid_dom"/>
</dbReference>
<dbReference type="SUPFAM" id="SSF144091">
    <property type="entry name" value="Rhomboid-like"/>
    <property type="match status" value="1"/>
</dbReference>
<reference evidence="8" key="1">
    <citation type="submission" date="2021-02" db="EMBL/GenBank/DDBJ databases">
        <authorList>
            <person name="Nowell W R."/>
        </authorList>
    </citation>
    <scope>NUCLEOTIDE SEQUENCE</scope>
</reference>
<feature type="transmembrane region" description="Helical" evidence="6">
    <location>
        <begin position="167"/>
        <end position="193"/>
    </location>
</feature>
<dbReference type="InterPro" id="IPR036259">
    <property type="entry name" value="MFS_trans_sf"/>
</dbReference>
<feature type="non-terminal residue" evidence="8">
    <location>
        <position position="724"/>
    </location>
</feature>
<dbReference type="Gene3D" id="1.20.1540.10">
    <property type="entry name" value="Rhomboid-like"/>
    <property type="match status" value="1"/>
</dbReference>
<dbReference type="Gene3D" id="1.20.1250.20">
    <property type="entry name" value="MFS general substrate transporter like domains"/>
    <property type="match status" value="1"/>
</dbReference>
<organism evidence="8 9">
    <name type="scientific">Adineta ricciae</name>
    <name type="common">Rotifer</name>
    <dbReference type="NCBI Taxonomy" id="249248"/>
    <lineage>
        <taxon>Eukaryota</taxon>
        <taxon>Metazoa</taxon>
        <taxon>Spiralia</taxon>
        <taxon>Gnathifera</taxon>
        <taxon>Rotifera</taxon>
        <taxon>Eurotatoria</taxon>
        <taxon>Bdelloidea</taxon>
        <taxon>Adinetida</taxon>
        <taxon>Adinetidae</taxon>
        <taxon>Adineta</taxon>
    </lineage>
</organism>
<proteinExistence type="predicted"/>
<name>A0A816DIE6_ADIRI</name>
<sequence>MWLRYSKWILSSSTNPSLRYLQSIQQFRTQISRNPLKGRTKRSIKNFDESNVLHVEPHNELRPTRLLIRPTVFTVGFVGCSFVTCAIWQYESQRNKLRKLKERWQSKLNSDQISSQLKNIWRDVSEPKRVVGTIIGLNLLVFLAWRVKRLEPFMLKYFTSSPFKPNLSSMVLSTFSHYNGIHFLCNMYVLWSFHEPIVRMFGKEQFTAVYLSSGVISSWLSYVFKVVTKTPNISLGASGSIMALLGAVCTQFPDAQLAIIFLPFFTFSAESALITMVSFDLLGTIMRWRYLDHSAHLGGVLFGIFYVKYGYKIIWESLTPNGIFTAMTSGGTTKSAVPGAVAPDGGWGWIIVLASFMIHFIMDGITYSMGEVFLHPMRSRLGEGRGLVSGIFGVLPAITLGVGPIATIFVNTYGCRLVTIVGASIAAVGFLASYFWANIWFYYLTIAIVGGIGFGMIYLPAIVSVGYYFEAKRSFAMGIAVCGSGLGTLVFPLIMPYVINKPLWFDYDGALLLEAGIISICIIFGALMVPLATETSEIRRREKKARAEQKRLALNSGTITNNPFDEQQSQLLPKGKESEIALRTISPNTRESTAVVPSEQQFSSDDVEQPASPYRNDLTQKIRPEDDTADPSVVLSRKDALYQGSLPNIPLYNENADEYHNQIITTTSDVVNKPRVKKSFFAQIAEQIDLNLLKDAAFALFAISNFLTSLGFNVPYNFANDLAT</sequence>
<keyword evidence="3 6" id="KW-1133">Transmembrane helix</keyword>
<evidence type="ECO:0000256" key="5">
    <source>
        <dbReference type="SAM" id="MobiDB-lite"/>
    </source>
</evidence>
<feature type="transmembrane region" description="Helical" evidence="6">
    <location>
        <begin position="442"/>
        <end position="468"/>
    </location>
</feature>
<comment type="caution">
    <text evidence="8">The sequence shown here is derived from an EMBL/GenBank/DDBJ whole genome shotgun (WGS) entry which is preliminary data.</text>
</comment>
<dbReference type="GO" id="GO:0008028">
    <property type="term" value="F:monocarboxylic acid transmembrane transporter activity"/>
    <property type="evidence" value="ECO:0007669"/>
    <property type="project" value="TreeGrafter"/>
</dbReference>
<dbReference type="InterPro" id="IPR050327">
    <property type="entry name" value="Proton-linked_MCT"/>
</dbReference>
<keyword evidence="4 6" id="KW-0472">Membrane</keyword>
<evidence type="ECO:0000256" key="6">
    <source>
        <dbReference type="SAM" id="Phobius"/>
    </source>
</evidence>
<evidence type="ECO:0000256" key="4">
    <source>
        <dbReference type="ARBA" id="ARBA00023136"/>
    </source>
</evidence>
<feature type="transmembrane region" description="Helical" evidence="6">
    <location>
        <begin position="417"/>
        <end position="436"/>
    </location>
</feature>
<feature type="domain" description="Peptidase S54 rhomboid" evidence="7">
    <location>
        <begin position="167"/>
        <end position="309"/>
    </location>
</feature>
<feature type="region of interest" description="Disordered" evidence="5">
    <location>
        <begin position="586"/>
        <end position="616"/>
    </location>
</feature>
<feature type="transmembrane region" description="Helical" evidence="6">
    <location>
        <begin position="130"/>
        <end position="147"/>
    </location>
</feature>
<feature type="transmembrane region" description="Helical" evidence="6">
    <location>
        <begin position="205"/>
        <end position="224"/>
    </location>
</feature>
<dbReference type="FunFam" id="1.20.1540.10:FF:000012">
    <property type="entry name" value="Rhomboid family protein"/>
    <property type="match status" value="1"/>
</dbReference>
<evidence type="ECO:0000256" key="2">
    <source>
        <dbReference type="ARBA" id="ARBA00022692"/>
    </source>
</evidence>
<dbReference type="AlphaFoldDB" id="A0A816DIE6"/>
<keyword evidence="2 6" id="KW-0812">Transmembrane</keyword>
<evidence type="ECO:0000256" key="3">
    <source>
        <dbReference type="ARBA" id="ARBA00022989"/>
    </source>
</evidence>
<dbReference type="EMBL" id="CAJNOR010008457">
    <property type="protein sequence ID" value="CAF1633414.1"/>
    <property type="molecule type" value="Genomic_DNA"/>
</dbReference>
<dbReference type="SUPFAM" id="SSF103473">
    <property type="entry name" value="MFS general substrate transporter"/>
    <property type="match status" value="1"/>
</dbReference>
<dbReference type="InterPro" id="IPR011701">
    <property type="entry name" value="MFS"/>
</dbReference>
<evidence type="ECO:0000313" key="9">
    <source>
        <dbReference type="Proteomes" id="UP000663828"/>
    </source>
</evidence>
<evidence type="ECO:0000259" key="7">
    <source>
        <dbReference type="Pfam" id="PF01694"/>
    </source>
</evidence>
<dbReference type="Pfam" id="PF07690">
    <property type="entry name" value="MFS_1"/>
    <property type="match status" value="1"/>
</dbReference>
<feature type="transmembrane region" description="Helical" evidence="6">
    <location>
        <begin position="387"/>
        <end position="410"/>
    </location>
</feature>
<feature type="transmembrane region" description="Helical" evidence="6">
    <location>
        <begin position="294"/>
        <end position="311"/>
    </location>
</feature>
<comment type="subcellular location">
    <subcellularLocation>
        <location evidence="1">Membrane</location>
        <topology evidence="1">Multi-pass membrane protein</topology>
    </subcellularLocation>
</comment>
<feature type="transmembrane region" description="Helical" evidence="6">
    <location>
        <begin position="230"/>
        <end position="250"/>
    </location>
</feature>
<gene>
    <name evidence="8" type="ORF">XAT740_LOCUS52048</name>
</gene>
<protein>
    <recommendedName>
        <fullName evidence="7">Peptidase S54 rhomboid domain-containing protein</fullName>
    </recommendedName>
</protein>
<keyword evidence="9" id="KW-1185">Reference proteome</keyword>
<evidence type="ECO:0000313" key="8">
    <source>
        <dbReference type="EMBL" id="CAF1633414.1"/>
    </source>
</evidence>
<feature type="transmembrane region" description="Helical" evidence="6">
    <location>
        <begin position="347"/>
        <end position="367"/>
    </location>
</feature>
<dbReference type="InterPro" id="IPR035952">
    <property type="entry name" value="Rhomboid-like_sf"/>
</dbReference>
<feature type="transmembrane region" description="Helical" evidence="6">
    <location>
        <begin position="475"/>
        <end position="499"/>
    </location>
</feature>
<feature type="transmembrane region" description="Helical" evidence="6">
    <location>
        <begin position="257"/>
        <end position="282"/>
    </location>
</feature>